<accession>A0ABR9JM36</accession>
<feature type="compositionally biased region" description="Basic residues" evidence="1">
    <location>
        <begin position="1"/>
        <end position="12"/>
    </location>
</feature>
<protein>
    <recommendedName>
        <fullName evidence="3">SecDF P1 head subdomain domain-containing protein</fullName>
    </recommendedName>
</protein>
<comment type="caution">
    <text evidence="4">The sequence shown here is derived from an EMBL/GenBank/DDBJ whole genome shotgun (WGS) entry which is preliminary data.</text>
</comment>
<dbReference type="Pfam" id="PF22599">
    <property type="entry name" value="SecDF_P1_head"/>
    <property type="match status" value="1"/>
</dbReference>
<sequence length="430" mass="45223">MRVVPRRSKDRRRRNDDVPPPDEQATQPLADAPDTPAGSPAPGGSPAPRPAEPPPRNVRILGGVPYEDEQGTPRPSTPRPSAAPADGRQAPPEARADDTRPLTPRPAARETPSARTDAHPAAPAPPDATAPFGARADAPQAAPAHPGARAGDTVPGAGRGTETGAFGVRAEGAWTGRPAQGGGLGDPAEALGQESWGRPGPLEPWRHAGAVPRKARKADTDRRRARAAERRRAAAEAKRSRSATRRGPARRVTPRTARAADRHRSALLVMVLTLGLLIAAVAVTGGLIASSMRTRPVPLADPLHIYPVTQTTPGQCPAGTRGITGQSGGGATCYRLEQGLSIHEVSELHVQRSQMRQGGYDVALTLRPADRSAFADLTRSTVGRDLAFVVRDEIVTLPRVDMAITDGKVIVTGPQNRDAAARLVRELRGA</sequence>
<feature type="compositionally biased region" description="Basic residues" evidence="1">
    <location>
        <begin position="240"/>
        <end position="253"/>
    </location>
</feature>
<feature type="region of interest" description="Disordered" evidence="1">
    <location>
        <begin position="1"/>
        <end position="258"/>
    </location>
</feature>
<evidence type="ECO:0000256" key="2">
    <source>
        <dbReference type="SAM" id="Phobius"/>
    </source>
</evidence>
<feature type="compositionally biased region" description="Low complexity" evidence="1">
    <location>
        <begin position="129"/>
        <end position="151"/>
    </location>
</feature>
<keyword evidence="2" id="KW-0472">Membrane</keyword>
<evidence type="ECO:0000256" key="1">
    <source>
        <dbReference type="SAM" id="MobiDB-lite"/>
    </source>
</evidence>
<dbReference type="EMBL" id="JADBDZ010000001">
    <property type="protein sequence ID" value="MBE1531626.1"/>
    <property type="molecule type" value="Genomic_DNA"/>
</dbReference>
<feature type="compositionally biased region" description="Pro residues" evidence="1">
    <location>
        <begin position="43"/>
        <end position="56"/>
    </location>
</feature>
<keyword evidence="2" id="KW-0812">Transmembrane</keyword>
<keyword evidence="2" id="KW-1133">Transmembrane helix</keyword>
<evidence type="ECO:0000259" key="3">
    <source>
        <dbReference type="Pfam" id="PF22599"/>
    </source>
</evidence>
<organism evidence="4 5">
    <name type="scientific">Actinomadura algeriensis</name>
    <dbReference type="NCBI Taxonomy" id="1679523"/>
    <lineage>
        <taxon>Bacteria</taxon>
        <taxon>Bacillati</taxon>
        <taxon>Actinomycetota</taxon>
        <taxon>Actinomycetes</taxon>
        <taxon>Streptosporangiales</taxon>
        <taxon>Thermomonosporaceae</taxon>
        <taxon>Actinomadura</taxon>
    </lineage>
</organism>
<feature type="transmembrane region" description="Helical" evidence="2">
    <location>
        <begin position="265"/>
        <end position="289"/>
    </location>
</feature>
<proteinExistence type="predicted"/>
<feature type="domain" description="SecDF P1 head subdomain" evidence="3">
    <location>
        <begin position="343"/>
        <end position="429"/>
    </location>
</feature>
<dbReference type="RefSeq" id="WP_192758452.1">
    <property type="nucleotide sequence ID" value="NZ_JADBDZ010000001.1"/>
</dbReference>
<evidence type="ECO:0000313" key="4">
    <source>
        <dbReference type="EMBL" id="MBE1531626.1"/>
    </source>
</evidence>
<dbReference type="Gene3D" id="3.30.1360.200">
    <property type="match status" value="1"/>
</dbReference>
<name>A0ABR9JM36_9ACTN</name>
<evidence type="ECO:0000313" key="5">
    <source>
        <dbReference type="Proteomes" id="UP000627838"/>
    </source>
</evidence>
<dbReference type="InterPro" id="IPR054384">
    <property type="entry name" value="SecDF_P1_head"/>
</dbReference>
<reference evidence="4 5" key="1">
    <citation type="submission" date="2020-10" db="EMBL/GenBank/DDBJ databases">
        <title>Sequencing the genomes of 1000 actinobacteria strains.</title>
        <authorList>
            <person name="Klenk H.-P."/>
        </authorList>
    </citation>
    <scope>NUCLEOTIDE SEQUENCE [LARGE SCALE GENOMIC DNA]</scope>
    <source>
        <strain evidence="4 5">DSM 46744</strain>
    </source>
</reference>
<dbReference type="Proteomes" id="UP000627838">
    <property type="component" value="Unassembled WGS sequence"/>
</dbReference>
<keyword evidence="5" id="KW-1185">Reference proteome</keyword>
<feature type="compositionally biased region" description="Basic and acidic residues" evidence="1">
    <location>
        <begin position="217"/>
        <end position="239"/>
    </location>
</feature>
<feature type="compositionally biased region" description="Low complexity" evidence="1">
    <location>
        <begin position="30"/>
        <end position="42"/>
    </location>
</feature>
<gene>
    <name evidence="4" type="ORF">H4W34_001459</name>
</gene>